<dbReference type="InterPro" id="IPR027417">
    <property type="entry name" value="P-loop_NTPase"/>
</dbReference>
<keyword evidence="2" id="KW-0813">Transport</keyword>
<dbReference type="InterPro" id="IPR017871">
    <property type="entry name" value="ABC_transporter-like_CS"/>
</dbReference>
<evidence type="ECO:0000256" key="1">
    <source>
        <dbReference type="ARBA" id="ARBA00005417"/>
    </source>
</evidence>
<evidence type="ECO:0000256" key="3">
    <source>
        <dbReference type="ARBA" id="ARBA00022741"/>
    </source>
</evidence>
<dbReference type="RefSeq" id="WP_289503035.1">
    <property type="nucleotide sequence ID" value="NZ_CP116805.1"/>
</dbReference>
<evidence type="ECO:0000256" key="2">
    <source>
        <dbReference type="ARBA" id="ARBA00022448"/>
    </source>
</evidence>
<evidence type="ECO:0000256" key="4">
    <source>
        <dbReference type="ARBA" id="ARBA00022840"/>
    </source>
</evidence>
<proteinExistence type="inferred from homology"/>
<dbReference type="SUPFAM" id="SSF52540">
    <property type="entry name" value="P-loop containing nucleoside triphosphate hydrolases"/>
    <property type="match status" value="1"/>
</dbReference>
<evidence type="ECO:0000313" key="9">
    <source>
        <dbReference type="Proteomes" id="UP001217500"/>
    </source>
</evidence>
<dbReference type="InterPro" id="IPR003593">
    <property type="entry name" value="AAA+_ATPase"/>
</dbReference>
<evidence type="ECO:0000259" key="7">
    <source>
        <dbReference type="PROSITE" id="PS50893"/>
    </source>
</evidence>
<dbReference type="GO" id="GO:0005524">
    <property type="term" value="F:ATP binding"/>
    <property type="evidence" value="ECO:0007669"/>
    <property type="project" value="UniProtKB-KW"/>
</dbReference>
<dbReference type="KEGG" id="gso:PH603_13345"/>
<dbReference type="Proteomes" id="UP001217500">
    <property type="component" value="Chromosome"/>
</dbReference>
<keyword evidence="5" id="KW-1278">Translocase</keyword>
<accession>A0AAE9XU48</accession>
<evidence type="ECO:0000313" key="8">
    <source>
        <dbReference type="EMBL" id="WCL53523.1"/>
    </source>
</evidence>
<dbReference type="Gene3D" id="3.40.50.300">
    <property type="entry name" value="P-loop containing nucleotide triphosphate hydrolases"/>
    <property type="match status" value="1"/>
</dbReference>
<dbReference type="FunFam" id="3.40.50.300:FF:000134">
    <property type="entry name" value="Iron-enterobactin ABC transporter ATP-binding protein"/>
    <property type="match status" value="1"/>
</dbReference>
<comment type="similarity">
    <text evidence="1">Belongs to the ABC transporter superfamily.</text>
</comment>
<name>A0AAE9XU48_9PROT</name>
<sequence length="255" mass="26636">MSSILEAKGLTVSLGGRWVVDGVDMAVSAGEVVGLIGPNGAGKTSLLRALLRFLPLTTGTLTLMGEDFSLLPAHRLAGRIAYLPQSPTVHWPLTVEALVALGRGTRPLFTQQSEADRDAVERAMELADIAALRDRPATDLSGGERARVLLARALAADAPLLLADEPVAALDPAHQLSVMNVLKEVATGGKAVVVVMHDLSLAARYCDRLVVLDGGRKVAEGTPGDVLTDALLAKVYGVRVSRGEAGALTPVSLSR</sequence>
<keyword evidence="4 8" id="KW-0067">ATP-binding</keyword>
<dbReference type="GO" id="GO:0016887">
    <property type="term" value="F:ATP hydrolysis activity"/>
    <property type="evidence" value="ECO:0007669"/>
    <property type="project" value="InterPro"/>
</dbReference>
<evidence type="ECO:0000256" key="6">
    <source>
        <dbReference type="ARBA" id="ARBA00037066"/>
    </source>
</evidence>
<evidence type="ECO:0000256" key="5">
    <source>
        <dbReference type="ARBA" id="ARBA00022967"/>
    </source>
</evidence>
<dbReference type="PANTHER" id="PTHR42794:SF1">
    <property type="entry name" value="HEMIN IMPORT ATP-BINDING PROTEIN HMUV"/>
    <property type="match status" value="1"/>
</dbReference>
<gene>
    <name evidence="8" type="ORF">PH603_13345</name>
</gene>
<keyword evidence="3" id="KW-0547">Nucleotide-binding</keyword>
<dbReference type="InterPro" id="IPR003439">
    <property type="entry name" value="ABC_transporter-like_ATP-bd"/>
</dbReference>
<comment type="function">
    <text evidence="6">Part of the ABC transporter complex HmuTUV involved in hemin import. Responsible for energy coupling to the transport system.</text>
</comment>
<dbReference type="PROSITE" id="PS50893">
    <property type="entry name" value="ABC_TRANSPORTER_2"/>
    <property type="match status" value="1"/>
</dbReference>
<dbReference type="SMART" id="SM00382">
    <property type="entry name" value="AAA"/>
    <property type="match status" value="1"/>
</dbReference>
<reference evidence="8" key="1">
    <citation type="submission" date="2023-01" db="EMBL/GenBank/DDBJ databases">
        <title>The genome sequence of Kordiimonadaceae bacterium 6D33.</title>
        <authorList>
            <person name="Liu Y."/>
        </authorList>
    </citation>
    <scope>NUCLEOTIDE SEQUENCE</scope>
    <source>
        <strain evidence="8">6D33</strain>
    </source>
</reference>
<dbReference type="AlphaFoldDB" id="A0AAE9XU48"/>
<organism evidence="8 9">
    <name type="scientific">Gimibacter soli</name>
    <dbReference type="NCBI Taxonomy" id="3024400"/>
    <lineage>
        <taxon>Bacteria</taxon>
        <taxon>Pseudomonadati</taxon>
        <taxon>Pseudomonadota</taxon>
        <taxon>Alphaproteobacteria</taxon>
        <taxon>Kordiimonadales</taxon>
        <taxon>Temperatibacteraceae</taxon>
        <taxon>Gimibacter</taxon>
    </lineage>
</organism>
<protein>
    <submittedName>
        <fullName evidence="8">ABC transporter ATP-binding protein</fullName>
    </submittedName>
</protein>
<feature type="domain" description="ABC transporter" evidence="7">
    <location>
        <begin position="5"/>
        <end position="239"/>
    </location>
</feature>
<dbReference type="PROSITE" id="PS00211">
    <property type="entry name" value="ABC_TRANSPORTER_1"/>
    <property type="match status" value="1"/>
</dbReference>
<dbReference type="Pfam" id="PF00005">
    <property type="entry name" value="ABC_tran"/>
    <property type="match status" value="1"/>
</dbReference>
<dbReference type="PANTHER" id="PTHR42794">
    <property type="entry name" value="HEMIN IMPORT ATP-BINDING PROTEIN HMUV"/>
    <property type="match status" value="1"/>
</dbReference>
<keyword evidence="9" id="KW-1185">Reference proteome</keyword>
<dbReference type="EMBL" id="CP116805">
    <property type="protein sequence ID" value="WCL53523.1"/>
    <property type="molecule type" value="Genomic_DNA"/>
</dbReference>